<proteinExistence type="predicted"/>
<feature type="non-terminal residue" evidence="1">
    <location>
        <position position="1"/>
    </location>
</feature>
<dbReference type="EMBL" id="BEZZ01139294">
    <property type="protein sequence ID" value="GCC44379.1"/>
    <property type="molecule type" value="Genomic_DNA"/>
</dbReference>
<dbReference type="Proteomes" id="UP000287033">
    <property type="component" value="Unassembled WGS sequence"/>
</dbReference>
<keyword evidence="2" id="KW-1185">Reference proteome</keyword>
<name>A0A401TP25_CHIPU</name>
<evidence type="ECO:0000313" key="2">
    <source>
        <dbReference type="Proteomes" id="UP000287033"/>
    </source>
</evidence>
<protein>
    <submittedName>
        <fullName evidence="1">Uncharacterized protein</fullName>
    </submittedName>
</protein>
<evidence type="ECO:0000313" key="1">
    <source>
        <dbReference type="EMBL" id="GCC44379.1"/>
    </source>
</evidence>
<reference evidence="1 2" key="1">
    <citation type="journal article" date="2018" name="Nat. Ecol. Evol.">
        <title>Shark genomes provide insights into elasmobranch evolution and the origin of vertebrates.</title>
        <authorList>
            <person name="Hara Y"/>
            <person name="Yamaguchi K"/>
            <person name="Onimaru K"/>
            <person name="Kadota M"/>
            <person name="Koyanagi M"/>
            <person name="Keeley SD"/>
            <person name="Tatsumi K"/>
            <person name="Tanaka K"/>
            <person name="Motone F"/>
            <person name="Kageyama Y"/>
            <person name="Nozu R"/>
            <person name="Adachi N"/>
            <person name="Nishimura O"/>
            <person name="Nakagawa R"/>
            <person name="Tanegashima C"/>
            <person name="Kiyatake I"/>
            <person name="Matsumoto R"/>
            <person name="Murakumo K"/>
            <person name="Nishida K"/>
            <person name="Terakita A"/>
            <person name="Kuratani S"/>
            <person name="Sato K"/>
            <person name="Hyodo S Kuraku.S."/>
        </authorList>
    </citation>
    <scope>NUCLEOTIDE SEQUENCE [LARGE SCALE GENOMIC DNA]</scope>
</reference>
<gene>
    <name evidence="1" type="ORF">chiPu_0028759</name>
</gene>
<accession>A0A401TP25</accession>
<organism evidence="1 2">
    <name type="scientific">Chiloscyllium punctatum</name>
    <name type="common">Brownbanded bambooshark</name>
    <name type="synonym">Hemiscyllium punctatum</name>
    <dbReference type="NCBI Taxonomy" id="137246"/>
    <lineage>
        <taxon>Eukaryota</taxon>
        <taxon>Metazoa</taxon>
        <taxon>Chordata</taxon>
        <taxon>Craniata</taxon>
        <taxon>Vertebrata</taxon>
        <taxon>Chondrichthyes</taxon>
        <taxon>Elasmobranchii</taxon>
        <taxon>Galeomorphii</taxon>
        <taxon>Galeoidea</taxon>
        <taxon>Orectolobiformes</taxon>
        <taxon>Hemiscylliidae</taxon>
        <taxon>Chiloscyllium</taxon>
    </lineage>
</organism>
<comment type="caution">
    <text evidence="1">The sequence shown here is derived from an EMBL/GenBank/DDBJ whole genome shotgun (WGS) entry which is preliminary data.</text>
</comment>
<sequence length="65" mass="7316">LWFGNSGYDTDIAGLSENTEVQRKLQVDLSGPKNQKVDGKLKFEEMQRIVQESCTVGRGGEEQRD</sequence>
<dbReference type="AlphaFoldDB" id="A0A401TP25"/>